<feature type="signal peptide" evidence="2">
    <location>
        <begin position="1"/>
        <end position="15"/>
    </location>
</feature>
<proteinExistence type="predicted"/>
<feature type="region of interest" description="Disordered" evidence="1">
    <location>
        <begin position="67"/>
        <end position="91"/>
    </location>
</feature>
<protein>
    <recommendedName>
        <fullName evidence="5">Methyltransferase</fullName>
    </recommendedName>
</protein>
<evidence type="ECO:0000313" key="3">
    <source>
        <dbReference type="EMBL" id="RRT65063.1"/>
    </source>
</evidence>
<evidence type="ECO:0000256" key="1">
    <source>
        <dbReference type="SAM" id="MobiDB-lite"/>
    </source>
</evidence>
<name>A0A426ZM44_ENSVE</name>
<dbReference type="AlphaFoldDB" id="A0A426ZM44"/>
<keyword evidence="2" id="KW-0732">Signal</keyword>
<accession>A0A426ZM44</accession>
<evidence type="ECO:0000256" key="2">
    <source>
        <dbReference type="SAM" id="SignalP"/>
    </source>
</evidence>
<dbReference type="Proteomes" id="UP000287651">
    <property type="component" value="Unassembled WGS sequence"/>
</dbReference>
<feature type="non-terminal residue" evidence="3">
    <location>
        <position position="1"/>
    </location>
</feature>
<reference evidence="3 4" key="1">
    <citation type="journal article" date="2014" name="Agronomy (Basel)">
        <title>A Draft Genome Sequence for Ensete ventricosum, the Drought-Tolerant Tree Against Hunger.</title>
        <authorList>
            <person name="Harrison J."/>
            <person name="Moore K.A."/>
            <person name="Paszkiewicz K."/>
            <person name="Jones T."/>
            <person name="Grant M."/>
            <person name="Ambacheew D."/>
            <person name="Muzemil S."/>
            <person name="Studholme D.J."/>
        </authorList>
    </citation>
    <scope>NUCLEOTIDE SEQUENCE [LARGE SCALE GENOMIC DNA]</scope>
</reference>
<sequence length="169" mass="18466">VHLMCLAITVLGMSSNFINLCSDEESEEADVKDVKPILPLCVRPDKEGNSAANDQAYYKDCTIKQELEESRSPNSGSSITDQGSSSTNGIVPNFASPSPPVRLGWQFWKSGDYEVGQAISPISESIILPIILICANHGLTCRVLDPWLSPVGSVWVWYMPAYRQTGTSE</sequence>
<evidence type="ECO:0000313" key="4">
    <source>
        <dbReference type="Proteomes" id="UP000287651"/>
    </source>
</evidence>
<dbReference type="EMBL" id="AMZH03005951">
    <property type="protein sequence ID" value="RRT65063.1"/>
    <property type="molecule type" value="Genomic_DNA"/>
</dbReference>
<gene>
    <name evidence="3" type="ORF">B296_00041351</name>
</gene>
<organism evidence="3 4">
    <name type="scientific">Ensete ventricosum</name>
    <name type="common">Abyssinian banana</name>
    <name type="synonym">Musa ensete</name>
    <dbReference type="NCBI Taxonomy" id="4639"/>
    <lineage>
        <taxon>Eukaryota</taxon>
        <taxon>Viridiplantae</taxon>
        <taxon>Streptophyta</taxon>
        <taxon>Embryophyta</taxon>
        <taxon>Tracheophyta</taxon>
        <taxon>Spermatophyta</taxon>
        <taxon>Magnoliopsida</taxon>
        <taxon>Liliopsida</taxon>
        <taxon>Zingiberales</taxon>
        <taxon>Musaceae</taxon>
        <taxon>Ensete</taxon>
    </lineage>
</organism>
<feature type="compositionally biased region" description="Low complexity" evidence="1">
    <location>
        <begin position="75"/>
        <end position="87"/>
    </location>
</feature>
<evidence type="ECO:0008006" key="5">
    <source>
        <dbReference type="Google" id="ProtNLM"/>
    </source>
</evidence>
<feature type="chain" id="PRO_5019576278" description="Methyltransferase" evidence="2">
    <location>
        <begin position="16"/>
        <end position="169"/>
    </location>
</feature>
<comment type="caution">
    <text evidence="3">The sequence shown here is derived from an EMBL/GenBank/DDBJ whole genome shotgun (WGS) entry which is preliminary data.</text>
</comment>